<accession>A0A0E9SXU0</accession>
<dbReference type="AlphaFoldDB" id="A0A0E9SXU0"/>
<organism evidence="1">
    <name type="scientific">Anguilla anguilla</name>
    <name type="common">European freshwater eel</name>
    <name type="synonym">Muraena anguilla</name>
    <dbReference type="NCBI Taxonomy" id="7936"/>
    <lineage>
        <taxon>Eukaryota</taxon>
        <taxon>Metazoa</taxon>
        <taxon>Chordata</taxon>
        <taxon>Craniata</taxon>
        <taxon>Vertebrata</taxon>
        <taxon>Euteleostomi</taxon>
        <taxon>Actinopterygii</taxon>
        <taxon>Neopterygii</taxon>
        <taxon>Teleostei</taxon>
        <taxon>Anguilliformes</taxon>
        <taxon>Anguillidae</taxon>
        <taxon>Anguilla</taxon>
    </lineage>
</organism>
<sequence>MQRVLNSYIFCQLGCQVDEVGLNLPHFNSGFAATASFNSGVSN</sequence>
<reference evidence="1" key="1">
    <citation type="submission" date="2014-11" db="EMBL/GenBank/DDBJ databases">
        <authorList>
            <person name="Amaro Gonzalez C."/>
        </authorList>
    </citation>
    <scope>NUCLEOTIDE SEQUENCE</scope>
</reference>
<protein>
    <submittedName>
        <fullName evidence="1">Uncharacterized protein</fullName>
    </submittedName>
</protein>
<proteinExistence type="predicted"/>
<evidence type="ECO:0000313" key="1">
    <source>
        <dbReference type="EMBL" id="JAH46116.1"/>
    </source>
</evidence>
<name>A0A0E9SXU0_ANGAN</name>
<dbReference type="EMBL" id="GBXM01062461">
    <property type="protein sequence ID" value="JAH46116.1"/>
    <property type="molecule type" value="Transcribed_RNA"/>
</dbReference>
<reference evidence="1" key="2">
    <citation type="journal article" date="2015" name="Fish Shellfish Immunol.">
        <title>Early steps in the European eel (Anguilla anguilla)-Vibrio vulnificus interaction in the gills: Role of the RtxA13 toxin.</title>
        <authorList>
            <person name="Callol A."/>
            <person name="Pajuelo D."/>
            <person name="Ebbesson L."/>
            <person name="Teles M."/>
            <person name="MacKenzie S."/>
            <person name="Amaro C."/>
        </authorList>
    </citation>
    <scope>NUCLEOTIDE SEQUENCE</scope>
</reference>